<dbReference type="GO" id="GO:0005576">
    <property type="term" value="C:extracellular region"/>
    <property type="evidence" value="ECO:0007669"/>
    <property type="project" value="TreeGrafter"/>
</dbReference>
<dbReference type="PANTHER" id="PTHR45708">
    <property type="entry name" value="ENDOCHITINASE"/>
    <property type="match status" value="1"/>
</dbReference>
<proteinExistence type="predicted"/>
<dbReference type="CDD" id="cd02877">
    <property type="entry name" value="GH18_hevamine_XipI_class_III"/>
    <property type="match status" value="1"/>
</dbReference>
<evidence type="ECO:0000259" key="1">
    <source>
        <dbReference type="PROSITE" id="PS51910"/>
    </source>
</evidence>
<accession>A0AAN9KHW5</accession>
<name>A0AAN9KHW5_CLITE</name>
<dbReference type="EMBL" id="JAYKXN010000001">
    <property type="protein sequence ID" value="KAK7316583.1"/>
    <property type="molecule type" value="Genomic_DNA"/>
</dbReference>
<dbReference type="AlphaFoldDB" id="A0AAN9KHW5"/>
<dbReference type="GO" id="GO:0004568">
    <property type="term" value="F:chitinase activity"/>
    <property type="evidence" value="ECO:0007669"/>
    <property type="project" value="TreeGrafter"/>
</dbReference>
<dbReference type="SUPFAM" id="SSF51445">
    <property type="entry name" value="(Trans)glycosidases"/>
    <property type="match status" value="1"/>
</dbReference>
<evidence type="ECO:0000313" key="2">
    <source>
        <dbReference type="EMBL" id="KAK7316583.1"/>
    </source>
</evidence>
<comment type="caution">
    <text evidence="2">The sequence shown here is derived from an EMBL/GenBank/DDBJ whole genome shotgun (WGS) entry which is preliminary data.</text>
</comment>
<dbReference type="PANTHER" id="PTHR45708:SF31">
    <property type="entry name" value="III ACIDIC ENDOCHITINASE, PUTATIVE-RELATED"/>
    <property type="match status" value="1"/>
</dbReference>
<keyword evidence="3" id="KW-1185">Reference proteome</keyword>
<organism evidence="2 3">
    <name type="scientific">Clitoria ternatea</name>
    <name type="common">Butterfly pea</name>
    <dbReference type="NCBI Taxonomy" id="43366"/>
    <lineage>
        <taxon>Eukaryota</taxon>
        <taxon>Viridiplantae</taxon>
        <taxon>Streptophyta</taxon>
        <taxon>Embryophyta</taxon>
        <taxon>Tracheophyta</taxon>
        <taxon>Spermatophyta</taxon>
        <taxon>Magnoliopsida</taxon>
        <taxon>eudicotyledons</taxon>
        <taxon>Gunneridae</taxon>
        <taxon>Pentapetalae</taxon>
        <taxon>rosids</taxon>
        <taxon>fabids</taxon>
        <taxon>Fabales</taxon>
        <taxon>Fabaceae</taxon>
        <taxon>Papilionoideae</taxon>
        <taxon>50 kb inversion clade</taxon>
        <taxon>NPAAA clade</taxon>
        <taxon>indigoferoid/millettioid clade</taxon>
        <taxon>Phaseoleae</taxon>
        <taxon>Clitoria</taxon>
    </lineage>
</organism>
<dbReference type="Proteomes" id="UP001359559">
    <property type="component" value="Unassembled WGS sequence"/>
</dbReference>
<dbReference type="InterPro" id="IPR017853">
    <property type="entry name" value="GH"/>
</dbReference>
<reference evidence="2 3" key="1">
    <citation type="submission" date="2024-01" db="EMBL/GenBank/DDBJ databases">
        <title>The genomes of 5 underutilized Papilionoideae crops provide insights into root nodulation and disease resistance.</title>
        <authorList>
            <person name="Yuan L."/>
        </authorList>
    </citation>
    <scope>NUCLEOTIDE SEQUENCE [LARGE SCALE GENOMIC DNA]</scope>
    <source>
        <strain evidence="2">LY-2023</strain>
        <tissue evidence="2">Leaf</tissue>
    </source>
</reference>
<gene>
    <name evidence="2" type="ORF">RJT34_00154</name>
</gene>
<dbReference type="InterPro" id="IPR045321">
    <property type="entry name" value="Cts1-like"/>
</dbReference>
<evidence type="ECO:0000313" key="3">
    <source>
        <dbReference type="Proteomes" id="UP001359559"/>
    </source>
</evidence>
<dbReference type="GO" id="GO:0005975">
    <property type="term" value="P:carbohydrate metabolic process"/>
    <property type="evidence" value="ECO:0007669"/>
    <property type="project" value="InterPro"/>
</dbReference>
<dbReference type="PROSITE" id="PS51910">
    <property type="entry name" value="GH18_2"/>
    <property type="match status" value="1"/>
</dbReference>
<dbReference type="InterPro" id="IPR001223">
    <property type="entry name" value="Glyco_hydro18_cat"/>
</dbReference>
<sequence length="372" mass="40492">MLHLDSYKLVASQALKVTKPIPIIKINEASLSMATPKQPASLVLVLALATLSTIFNNPTNAADCVGSGTISVYWGQKSDDEGTLQEACDTGNYNILILESLIVYDNGTTPTLNLASHCGGSASPCSQLQSQIEHCQQNGIKVFLSLGQDRTTLTRPNSKTVPSLSSEDTAKELASYLLENYLSGNPGPLGSVTLDGIDIADVTDTEKLAWDEVVKAISGSTTDRKIYLSGSPQCVYPDYYLGKAIDTGLFDYLWVEFFYQNPSCIYSNGNASNLLAAWKKWTSNVPNSLIFLGLVASDEVEGYIEPEVLKSQVLPDVKKINSNYGGVMIWDRSFDKKSNYSAQIKDSVGKVCRCVCDDESNFYGLRSPFMAM</sequence>
<dbReference type="InterPro" id="IPR050542">
    <property type="entry name" value="Glycosyl_Hydrlase18_Chitinase"/>
</dbReference>
<feature type="domain" description="GH18" evidence="1">
    <location>
        <begin position="68"/>
        <end position="351"/>
    </location>
</feature>
<dbReference type="Gene3D" id="3.20.20.80">
    <property type="entry name" value="Glycosidases"/>
    <property type="match status" value="1"/>
</dbReference>
<protein>
    <recommendedName>
        <fullName evidence="1">GH18 domain-containing protein</fullName>
    </recommendedName>
</protein>